<reference evidence="2 3" key="1">
    <citation type="submission" date="2013-12" db="EMBL/GenBank/DDBJ databases">
        <authorList>
            <person name="Formusa P.A."/>
            <person name="Habash M."/>
            <person name="Lee H."/>
            <person name="Trevors J.T."/>
        </authorList>
    </citation>
    <scope>NUCLEOTIDE SEQUENCE [LARGE SCALE GENOMIC DNA]</scope>
    <source>
        <strain evidence="2 3">PD30</strain>
    </source>
</reference>
<evidence type="ECO:0000259" key="1">
    <source>
        <dbReference type="PROSITE" id="PS51186"/>
    </source>
</evidence>
<dbReference type="PANTHER" id="PTHR43792">
    <property type="entry name" value="GNAT FAMILY, PUTATIVE (AFU_ORTHOLOGUE AFUA_3G00765)-RELATED-RELATED"/>
    <property type="match status" value="1"/>
</dbReference>
<evidence type="ECO:0000313" key="2">
    <source>
        <dbReference type="EMBL" id="KDD66698.1"/>
    </source>
</evidence>
<dbReference type="Pfam" id="PF13302">
    <property type="entry name" value="Acetyltransf_3"/>
    <property type="match status" value="1"/>
</dbReference>
<dbReference type="Proteomes" id="UP000026739">
    <property type="component" value="Unassembled WGS sequence"/>
</dbReference>
<proteinExistence type="predicted"/>
<evidence type="ECO:0000313" key="3">
    <source>
        <dbReference type="Proteomes" id="UP000026739"/>
    </source>
</evidence>
<name>A0A059KXA1_9PSED</name>
<dbReference type="GO" id="GO:0016747">
    <property type="term" value="F:acyltransferase activity, transferring groups other than amino-acyl groups"/>
    <property type="evidence" value="ECO:0007669"/>
    <property type="project" value="InterPro"/>
</dbReference>
<dbReference type="eggNOG" id="COG1670">
    <property type="taxonomic scope" value="Bacteria"/>
</dbReference>
<comment type="caution">
    <text evidence="2">The sequence shown here is derived from an EMBL/GenBank/DDBJ whole genome shotgun (WGS) entry which is preliminary data.</text>
</comment>
<dbReference type="RefSeq" id="WP_033060113.1">
    <property type="nucleotide sequence ID" value="NZ_AZQQ01000096.1"/>
</dbReference>
<dbReference type="AlphaFoldDB" id="A0A059KXA1"/>
<feature type="domain" description="N-acetyltransferase" evidence="1">
    <location>
        <begin position="4"/>
        <end position="166"/>
    </location>
</feature>
<keyword evidence="2" id="KW-0808">Transferase</keyword>
<dbReference type="Gene3D" id="3.40.630.30">
    <property type="match status" value="1"/>
</dbReference>
<protein>
    <submittedName>
        <fullName evidence="2">Acetyltransferase</fullName>
    </submittedName>
</protein>
<dbReference type="PROSITE" id="PS51186">
    <property type="entry name" value="GNAT"/>
    <property type="match status" value="1"/>
</dbReference>
<dbReference type="CDD" id="cd04301">
    <property type="entry name" value="NAT_SF"/>
    <property type="match status" value="1"/>
</dbReference>
<gene>
    <name evidence="2" type="ORF">V466_22925</name>
</gene>
<dbReference type="InterPro" id="IPR016181">
    <property type="entry name" value="Acyl_CoA_acyltransferase"/>
</dbReference>
<dbReference type="InterPro" id="IPR000182">
    <property type="entry name" value="GNAT_dom"/>
</dbReference>
<accession>A0A059KXA1</accession>
<sequence>MEPVTIRTLQSTDAEALLTFEVDNREWFERHIDARGADFYSAQGVTEHIAAYLADHAAGIWHPFVIEDADGQIVGRANLKDIDTSARSAEVGYRIAQSAGGQGLATLAVKHLIQQAQLRWNLKQLVANVYAENIASAKVLKRCGFLIEQVSRQAGTDQEYRFGLSI</sequence>
<dbReference type="SUPFAM" id="SSF55729">
    <property type="entry name" value="Acyl-CoA N-acyltransferases (Nat)"/>
    <property type="match status" value="1"/>
</dbReference>
<organism evidence="2 3">
    <name type="scientific">Pseudomonas mandelii PD30</name>
    <dbReference type="NCBI Taxonomy" id="1419583"/>
    <lineage>
        <taxon>Bacteria</taxon>
        <taxon>Pseudomonadati</taxon>
        <taxon>Pseudomonadota</taxon>
        <taxon>Gammaproteobacteria</taxon>
        <taxon>Pseudomonadales</taxon>
        <taxon>Pseudomonadaceae</taxon>
        <taxon>Pseudomonas</taxon>
    </lineage>
</organism>
<dbReference type="InterPro" id="IPR051531">
    <property type="entry name" value="N-acetyltransferase"/>
</dbReference>
<dbReference type="EMBL" id="AZQQ01000096">
    <property type="protein sequence ID" value="KDD66698.1"/>
    <property type="molecule type" value="Genomic_DNA"/>
</dbReference>